<organism evidence="5 6">
    <name type="scientific">Panagrellus redivivus</name>
    <name type="common">Microworm</name>
    <dbReference type="NCBI Taxonomy" id="6233"/>
    <lineage>
        <taxon>Eukaryota</taxon>
        <taxon>Metazoa</taxon>
        <taxon>Ecdysozoa</taxon>
        <taxon>Nematoda</taxon>
        <taxon>Chromadorea</taxon>
        <taxon>Rhabditida</taxon>
        <taxon>Tylenchina</taxon>
        <taxon>Panagrolaimomorpha</taxon>
        <taxon>Panagrolaimoidea</taxon>
        <taxon>Panagrolaimidae</taxon>
        <taxon>Panagrellus</taxon>
    </lineage>
</organism>
<keyword evidence="5" id="KW-1185">Reference proteome</keyword>
<protein>
    <submittedName>
        <fullName evidence="6">NDT80 domain-containing protein</fullName>
    </submittedName>
</protein>
<evidence type="ECO:0000313" key="5">
    <source>
        <dbReference type="Proteomes" id="UP000492821"/>
    </source>
</evidence>
<dbReference type="GO" id="GO:0045893">
    <property type="term" value="P:positive regulation of DNA-templated transcription"/>
    <property type="evidence" value="ECO:0007669"/>
    <property type="project" value="TreeGrafter"/>
</dbReference>
<evidence type="ECO:0000313" key="6">
    <source>
        <dbReference type="WBParaSite" id="Pan_g3950.t2"/>
    </source>
</evidence>
<proteinExistence type="predicted"/>
<evidence type="ECO:0000256" key="2">
    <source>
        <dbReference type="PROSITE-ProRule" id="PRU00850"/>
    </source>
</evidence>
<feature type="region of interest" description="Disordered" evidence="3">
    <location>
        <begin position="191"/>
        <end position="226"/>
    </location>
</feature>
<dbReference type="GO" id="GO:0005634">
    <property type="term" value="C:nucleus"/>
    <property type="evidence" value="ECO:0007669"/>
    <property type="project" value="TreeGrafter"/>
</dbReference>
<dbReference type="GO" id="GO:0005789">
    <property type="term" value="C:endoplasmic reticulum membrane"/>
    <property type="evidence" value="ECO:0007669"/>
    <property type="project" value="TreeGrafter"/>
</dbReference>
<reference evidence="6" key="2">
    <citation type="submission" date="2020-10" db="UniProtKB">
        <authorList>
            <consortium name="WormBaseParasite"/>
        </authorList>
    </citation>
    <scope>IDENTIFICATION</scope>
</reference>
<dbReference type="Gene3D" id="2.60.40.1390">
    <property type="entry name" value="NDT80 DNA-binding domain"/>
    <property type="match status" value="1"/>
</dbReference>
<dbReference type="GO" id="GO:0016540">
    <property type="term" value="P:protein autoprocessing"/>
    <property type="evidence" value="ECO:0007669"/>
    <property type="project" value="TreeGrafter"/>
</dbReference>
<feature type="region of interest" description="Disordered" evidence="3">
    <location>
        <begin position="116"/>
        <end position="143"/>
    </location>
</feature>
<feature type="domain" description="NDT80" evidence="4">
    <location>
        <begin position="292"/>
        <end position="567"/>
    </location>
</feature>
<dbReference type="InterPro" id="IPR051577">
    <property type="entry name" value="MRF-like"/>
</dbReference>
<feature type="region of interest" description="Disordered" evidence="3">
    <location>
        <begin position="265"/>
        <end position="286"/>
    </location>
</feature>
<feature type="DNA-binding region" description="NDT80" evidence="2">
    <location>
        <begin position="292"/>
        <end position="567"/>
    </location>
</feature>
<dbReference type="AlphaFoldDB" id="A0A7E4VW36"/>
<dbReference type="InterPro" id="IPR024061">
    <property type="entry name" value="NDT80_DNA-bd_dom"/>
</dbReference>
<dbReference type="PROSITE" id="PS51517">
    <property type="entry name" value="NDT80"/>
    <property type="match status" value="1"/>
</dbReference>
<dbReference type="Pfam" id="PF05224">
    <property type="entry name" value="NDT80_PhoG"/>
    <property type="match status" value="1"/>
</dbReference>
<dbReference type="PANTHER" id="PTHR13029">
    <property type="match status" value="1"/>
</dbReference>
<dbReference type="GO" id="GO:0043565">
    <property type="term" value="F:sequence-specific DNA binding"/>
    <property type="evidence" value="ECO:0007669"/>
    <property type="project" value="TreeGrafter"/>
</dbReference>
<feature type="region of interest" description="Disordered" evidence="3">
    <location>
        <begin position="1"/>
        <end position="26"/>
    </location>
</feature>
<accession>A0A7E4VW36</accession>
<reference evidence="5" key="1">
    <citation type="journal article" date="2013" name="Genetics">
        <title>The draft genome and transcriptome of Panagrellus redivivus are shaped by the harsh demands of a free-living lifestyle.</title>
        <authorList>
            <person name="Srinivasan J."/>
            <person name="Dillman A.R."/>
            <person name="Macchietto M.G."/>
            <person name="Heikkinen L."/>
            <person name="Lakso M."/>
            <person name="Fracchia K.M."/>
            <person name="Antoshechkin I."/>
            <person name="Mortazavi A."/>
            <person name="Wong G."/>
            <person name="Sternberg P.W."/>
        </authorList>
    </citation>
    <scope>NUCLEOTIDE SEQUENCE [LARGE SCALE GENOMIC DNA]</scope>
    <source>
        <strain evidence="5">MT8872</strain>
    </source>
</reference>
<keyword evidence="1 2" id="KW-0238">DNA-binding</keyword>
<feature type="compositionally biased region" description="Basic and acidic residues" evidence="3">
    <location>
        <begin position="122"/>
        <end position="132"/>
    </location>
</feature>
<sequence length="637" mass="70909">MQVIKESFPIPPGTKLPKIDRPPHLQAQDQASQIFITTTAPNTIPPAPTASSTSTPKPKVSVPVQVATPQQLHKIIRVVQPVRFILKYPQETGFGDPLGEYAEGFNILQFINDSTPVDSPADPERNGFHEPSTHIPHQSNPNNNIIEGTWIHPQAPHQGQANNNYGQMINTGNGLMSGSVVLDNGVMYSTNGTRLQDSPPVTDISAGGSSASPSTTSDSPFSPDQYSNYLIPPGNIIFGIPDANGQILVSPDMANQQLNGRIVQNHSPQSDFRSPYNQPQSTPGSIISQVSPSAVQDQRFMQQQRPQQGQYPQEVYGSDLSLNTMPSAKRKRVDLSQVKEEMPSNRMYPSASARGTPALSCMDEFDENVNHRPIRFAPHIPESWTDVYDVNHQPLRNISTTVIADKGFNYSAADGCFVNQKKNHFQITAQIEVHEDSGPAYFRNETGIHQITEFKMAFCGVKAEMPTSEISINQSQTDRKPIQHEPVSLQIQERRVTKVTVPRLHFSKTTDNNHRKNGRPNPEQRYFLLVVKLVAHAADGTCSLIRAYQSEKVIVRCDDHFVIDDQNVPVAHFNAGCQPIRDLERPFSWPIISILTTRKFTNNSLFKPTTLQFQSRASDAFMLDQSNMNSRNFAFKL</sequence>
<dbReference type="PANTHER" id="PTHR13029:SF18">
    <property type="entry name" value="MYELIN REGULATORY FACTOR HOMOLOG 1"/>
    <property type="match status" value="1"/>
</dbReference>
<dbReference type="WBParaSite" id="Pan_g3950.t2">
    <property type="protein sequence ID" value="Pan_g3950.t2"/>
    <property type="gene ID" value="Pan_g3950"/>
</dbReference>
<feature type="compositionally biased region" description="Low complexity" evidence="3">
    <location>
        <begin position="205"/>
        <end position="224"/>
    </location>
</feature>
<dbReference type="Proteomes" id="UP000492821">
    <property type="component" value="Unassembled WGS sequence"/>
</dbReference>
<evidence type="ECO:0000259" key="4">
    <source>
        <dbReference type="PROSITE" id="PS51517"/>
    </source>
</evidence>
<dbReference type="InterPro" id="IPR037141">
    <property type="entry name" value="NDT80_DNA-bd_dom_sf"/>
</dbReference>
<name>A0A7E4VW36_PANRE</name>
<dbReference type="GO" id="GO:0003700">
    <property type="term" value="F:DNA-binding transcription factor activity"/>
    <property type="evidence" value="ECO:0007669"/>
    <property type="project" value="UniProtKB-UniRule"/>
</dbReference>
<dbReference type="InterPro" id="IPR008967">
    <property type="entry name" value="p53-like_TF_DNA-bd_sf"/>
</dbReference>
<dbReference type="SUPFAM" id="SSF49417">
    <property type="entry name" value="p53-like transcription factors"/>
    <property type="match status" value="1"/>
</dbReference>
<evidence type="ECO:0000256" key="1">
    <source>
        <dbReference type="ARBA" id="ARBA00023125"/>
    </source>
</evidence>
<evidence type="ECO:0000256" key="3">
    <source>
        <dbReference type="SAM" id="MobiDB-lite"/>
    </source>
</evidence>